<comment type="catalytic activity">
    <reaction evidence="16">
        <text>androst-4-ene-3,17-dione + NADPH + H(+) = 5alpha-androstan-3,17-dione + NADP(+)</text>
        <dbReference type="Rhea" id="RHEA:50816"/>
        <dbReference type="ChEBI" id="CHEBI:15378"/>
        <dbReference type="ChEBI" id="CHEBI:15994"/>
        <dbReference type="ChEBI" id="CHEBI:16422"/>
        <dbReference type="ChEBI" id="CHEBI:57783"/>
        <dbReference type="ChEBI" id="CHEBI:58349"/>
    </reaction>
    <physiologicalReaction direction="left-to-right" evidence="16">
        <dbReference type="Rhea" id="RHEA:50817"/>
    </physiologicalReaction>
</comment>
<dbReference type="Gene3D" id="1.20.120.1630">
    <property type="match status" value="1"/>
</dbReference>
<comment type="catalytic activity">
    <reaction evidence="15">
        <text>5alpha-pregnane-3,20-dione + NADP(+) = progesterone + NADPH + H(+)</text>
        <dbReference type="Rhea" id="RHEA:21952"/>
        <dbReference type="ChEBI" id="CHEBI:15378"/>
        <dbReference type="ChEBI" id="CHEBI:17026"/>
        <dbReference type="ChEBI" id="CHEBI:28952"/>
        <dbReference type="ChEBI" id="CHEBI:57783"/>
        <dbReference type="ChEBI" id="CHEBI:58349"/>
        <dbReference type="EC" id="1.3.1.22"/>
    </reaction>
    <physiologicalReaction direction="right-to-left" evidence="15">
        <dbReference type="Rhea" id="RHEA:21954"/>
    </physiologicalReaction>
</comment>
<dbReference type="PIRSF" id="PIRSF015596">
    <property type="entry name" value="5_alpha-SR2"/>
    <property type="match status" value="1"/>
</dbReference>
<keyword evidence="9" id="KW-0726">Sexual differentiation</keyword>
<keyword evidence="7" id="KW-0492">Microsome</keyword>
<feature type="transmembrane region" description="Helical" evidence="18">
    <location>
        <begin position="205"/>
        <end position="226"/>
    </location>
</feature>
<dbReference type="Proteomes" id="UP001162483">
    <property type="component" value="Unassembled WGS sequence"/>
</dbReference>
<dbReference type="InterPro" id="IPR016636">
    <property type="entry name" value="3-oxo-5-alpha-steroid_4-DH"/>
</dbReference>
<dbReference type="InterPro" id="IPR039357">
    <property type="entry name" value="SRD5A/TECR"/>
</dbReference>
<comment type="catalytic activity">
    <reaction evidence="18">
        <text>a 3-oxo-5alpha-steroid + NADP(+) = a 3-oxo-Delta(4)-steroid + NADPH + H(+)</text>
        <dbReference type="Rhea" id="RHEA:54384"/>
        <dbReference type="ChEBI" id="CHEBI:13601"/>
        <dbReference type="ChEBI" id="CHEBI:15378"/>
        <dbReference type="ChEBI" id="CHEBI:47909"/>
        <dbReference type="ChEBI" id="CHEBI:57783"/>
        <dbReference type="ChEBI" id="CHEBI:58349"/>
        <dbReference type="EC" id="1.3.1.22"/>
    </reaction>
</comment>
<evidence type="ECO:0000256" key="14">
    <source>
        <dbReference type="ARBA" id="ARBA00037789"/>
    </source>
</evidence>
<sequence>MAELVEDEVRLLDLLSLLMVLMGLLTFALLFCIRVPYGRFASSAFGPPVPVRLAWFIQELPSLVVPLYYVSVHPGLPTPALLLMGLFICHYSHRTLIFPFLIRGGKPTPLVPFALAFIFCCYNGYLQGSYLCKHADFPSGWTHDPRFIAGLALFFCGMAINIYSDHILRNLRTPGESGYKIPYGGLFEYVSGANFFGEIVEWSGFAVAGWSAPGAAFAIFTLLCLLSRARQHHQWYLEKFDNYPKSRKILVPFVY</sequence>
<evidence type="ECO:0000256" key="18">
    <source>
        <dbReference type="PIRNR" id="PIRNR015596"/>
    </source>
</evidence>
<keyword evidence="11" id="KW-0560">Oxidoreductase</keyword>
<evidence type="ECO:0000256" key="4">
    <source>
        <dbReference type="ARBA" id="ARBA00022692"/>
    </source>
</evidence>
<evidence type="ECO:0000256" key="1">
    <source>
        <dbReference type="ARBA" id="ARBA00004154"/>
    </source>
</evidence>
<dbReference type="Pfam" id="PF02544">
    <property type="entry name" value="Steroid_dh"/>
    <property type="match status" value="1"/>
</dbReference>
<keyword evidence="10 18" id="KW-1133">Transmembrane helix</keyword>
<dbReference type="PANTHER" id="PTHR10556">
    <property type="entry name" value="3-OXO-5-ALPHA-STEROID 4-DEHYDROGENASE"/>
    <property type="match status" value="1"/>
</dbReference>
<evidence type="ECO:0000256" key="15">
    <source>
        <dbReference type="ARBA" id="ARBA00048292"/>
    </source>
</evidence>
<dbReference type="InterPro" id="IPR001104">
    <property type="entry name" value="3-oxo-5_a-steroid_4-DH_C"/>
</dbReference>
<dbReference type="EMBL" id="CATNWA010020187">
    <property type="protein sequence ID" value="CAI9617153.1"/>
    <property type="molecule type" value="Genomic_DNA"/>
</dbReference>
<keyword evidence="6" id="KW-0256">Endoplasmic reticulum</keyword>
<keyword evidence="12" id="KW-0443">Lipid metabolism</keyword>
<comment type="caution">
    <text evidence="20">The sequence shown here is derived from an EMBL/GenBank/DDBJ whole genome shotgun (WGS) entry which is preliminary data.</text>
</comment>
<proteinExistence type="inferred from homology"/>
<feature type="domain" description="3-oxo-5-alpha-steroid 4-dehydrogenase C-terminal" evidence="19">
    <location>
        <begin position="107"/>
        <end position="255"/>
    </location>
</feature>
<dbReference type="PROSITE" id="PS50244">
    <property type="entry name" value="S5A_REDUCTASE"/>
    <property type="match status" value="1"/>
</dbReference>
<dbReference type="EC" id="1.3.1.22" evidence="18"/>
<comment type="function">
    <text evidence="14">Converts testosterone into 5-alpha-dihydrotestosterone and progesterone or corticosterone into their corresponding 5-alpha-3-oxosteroids. It plays a central role in sexual differentiation and androgen physiology.</text>
</comment>
<gene>
    <name evidence="20" type="ORF">SPARVUS_LOCUS15508769</name>
</gene>
<evidence type="ECO:0000256" key="13">
    <source>
        <dbReference type="ARBA" id="ARBA00023136"/>
    </source>
</evidence>
<keyword evidence="4 18" id="KW-0812">Transmembrane</keyword>
<feature type="transmembrane region" description="Helical" evidence="18">
    <location>
        <begin position="108"/>
        <end position="126"/>
    </location>
</feature>
<organism evidence="20 21">
    <name type="scientific">Staurois parvus</name>
    <dbReference type="NCBI Taxonomy" id="386267"/>
    <lineage>
        <taxon>Eukaryota</taxon>
        <taxon>Metazoa</taxon>
        <taxon>Chordata</taxon>
        <taxon>Craniata</taxon>
        <taxon>Vertebrata</taxon>
        <taxon>Euteleostomi</taxon>
        <taxon>Amphibia</taxon>
        <taxon>Batrachia</taxon>
        <taxon>Anura</taxon>
        <taxon>Neobatrachia</taxon>
        <taxon>Ranoidea</taxon>
        <taxon>Ranidae</taxon>
        <taxon>Staurois</taxon>
    </lineage>
</organism>
<comment type="subcellular location">
    <subcellularLocation>
        <location evidence="2">Endoplasmic reticulum membrane</location>
        <topology evidence="2">Multi-pass membrane protein</topology>
    </subcellularLocation>
    <subcellularLocation>
        <location evidence="1">Microsome membrane</location>
        <topology evidence="1">Multi-pass membrane protein</topology>
    </subcellularLocation>
</comment>
<evidence type="ECO:0000256" key="5">
    <source>
        <dbReference type="ARBA" id="ARBA00022782"/>
    </source>
</evidence>
<protein>
    <recommendedName>
        <fullName evidence="18">3-oxo-5alpha-steroid 4-dehydrogenase (NADP(+))</fullName>
        <ecNumber evidence="18">1.3.1.22</ecNumber>
    </recommendedName>
</protein>
<evidence type="ECO:0000256" key="16">
    <source>
        <dbReference type="ARBA" id="ARBA00049166"/>
    </source>
</evidence>
<name>A0ABN9H8W6_9NEOB</name>
<comment type="similarity">
    <text evidence="3 18">Belongs to the steroid 5-alpha reductase family.</text>
</comment>
<evidence type="ECO:0000256" key="8">
    <source>
        <dbReference type="ARBA" id="ARBA00022857"/>
    </source>
</evidence>
<evidence type="ECO:0000256" key="6">
    <source>
        <dbReference type="ARBA" id="ARBA00022824"/>
    </source>
</evidence>
<reference evidence="20" key="1">
    <citation type="submission" date="2023-05" db="EMBL/GenBank/DDBJ databases">
        <authorList>
            <person name="Stuckert A."/>
        </authorList>
    </citation>
    <scope>NUCLEOTIDE SEQUENCE</scope>
</reference>
<evidence type="ECO:0000256" key="11">
    <source>
        <dbReference type="ARBA" id="ARBA00023002"/>
    </source>
</evidence>
<feature type="transmembrane region" description="Helical" evidence="18">
    <location>
        <begin position="147"/>
        <end position="164"/>
    </location>
</feature>
<evidence type="ECO:0000256" key="12">
    <source>
        <dbReference type="ARBA" id="ARBA00023098"/>
    </source>
</evidence>
<evidence type="ECO:0000313" key="21">
    <source>
        <dbReference type="Proteomes" id="UP001162483"/>
    </source>
</evidence>
<accession>A0ABN9H8W6</accession>
<evidence type="ECO:0000256" key="3">
    <source>
        <dbReference type="ARBA" id="ARBA00007742"/>
    </source>
</evidence>
<evidence type="ECO:0000256" key="7">
    <source>
        <dbReference type="ARBA" id="ARBA00022848"/>
    </source>
</evidence>
<evidence type="ECO:0000256" key="17">
    <source>
        <dbReference type="ARBA" id="ARBA00049397"/>
    </source>
</evidence>
<comment type="catalytic activity">
    <reaction evidence="17">
        <text>17beta-hydroxy-5alpha-androstan-3-one + NADP(+) = testosterone + NADPH + H(+)</text>
        <dbReference type="Rhea" id="RHEA:50820"/>
        <dbReference type="ChEBI" id="CHEBI:15378"/>
        <dbReference type="ChEBI" id="CHEBI:16330"/>
        <dbReference type="ChEBI" id="CHEBI:17347"/>
        <dbReference type="ChEBI" id="CHEBI:57783"/>
        <dbReference type="ChEBI" id="CHEBI:58349"/>
        <dbReference type="EC" id="1.3.1.22"/>
    </reaction>
    <physiologicalReaction direction="right-to-left" evidence="17">
        <dbReference type="Rhea" id="RHEA:50822"/>
    </physiologicalReaction>
</comment>
<evidence type="ECO:0000256" key="10">
    <source>
        <dbReference type="ARBA" id="ARBA00022989"/>
    </source>
</evidence>
<keyword evidence="13 18" id="KW-0472">Membrane</keyword>
<evidence type="ECO:0000256" key="2">
    <source>
        <dbReference type="ARBA" id="ARBA00004477"/>
    </source>
</evidence>
<evidence type="ECO:0000313" key="20">
    <source>
        <dbReference type="EMBL" id="CAI9617153.1"/>
    </source>
</evidence>
<keyword evidence="5" id="KW-0221">Differentiation</keyword>
<keyword evidence="21" id="KW-1185">Reference proteome</keyword>
<evidence type="ECO:0000256" key="9">
    <source>
        <dbReference type="ARBA" id="ARBA00022928"/>
    </source>
</evidence>
<evidence type="ECO:0000259" key="19">
    <source>
        <dbReference type="Pfam" id="PF02544"/>
    </source>
</evidence>
<keyword evidence="8" id="KW-0521">NADP</keyword>
<feature type="transmembrane region" description="Helical" evidence="18">
    <location>
        <begin position="12"/>
        <end position="37"/>
    </location>
</feature>
<dbReference type="PANTHER" id="PTHR10556:SF57">
    <property type="entry name" value="3-OXO-5-ALPHA-STEROID 4-DEHYDROGENASE 1"/>
    <property type="match status" value="1"/>
</dbReference>